<name>A0ABT4S0Q9_9FLAO</name>
<evidence type="ECO:0000256" key="5">
    <source>
        <dbReference type="ARBA" id="ARBA00023136"/>
    </source>
</evidence>
<comment type="subcellular location">
    <subcellularLocation>
        <location evidence="1">Membrane</location>
        <topology evidence="1">Multi-pass membrane protein</topology>
    </subcellularLocation>
</comment>
<evidence type="ECO:0000256" key="1">
    <source>
        <dbReference type="ARBA" id="ARBA00004141"/>
    </source>
</evidence>
<feature type="transmembrane region" description="Helical" evidence="6">
    <location>
        <begin position="70"/>
        <end position="89"/>
    </location>
</feature>
<evidence type="ECO:0000313" key="8">
    <source>
        <dbReference type="Proteomes" id="UP001149142"/>
    </source>
</evidence>
<reference evidence="7" key="1">
    <citation type="submission" date="2022-11" db="EMBL/GenBank/DDBJ databases">
        <title>Refractory cell wall polysaccharides provide important carbon source for microbial heterotrophs in the hadal ocean.</title>
        <authorList>
            <person name="Zhu X."/>
        </authorList>
    </citation>
    <scope>NUCLEOTIDE SEQUENCE</scope>
    <source>
        <strain evidence="7">MTRN7</strain>
    </source>
</reference>
<comment type="caution">
    <text evidence="7">The sequence shown here is derived from an EMBL/GenBank/DDBJ whole genome shotgun (WGS) entry which is preliminary data.</text>
</comment>
<dbReference type="Pfam" id="PF04241">
    <property type="entry name" value="DUF423"/>
    <property type="match status" value="1"/>
</dbReference>
<evidence type="ECO:0000256" key="6">
    <source>
        <dbReference type="SAM" id="Phobius"/>
    </source>
</evidence>
<gene>
    <name evidence="7" type="ORF">OOZ35_09225</name>
</gene>
<keyword evidence="5 6" id="KW-0472">Membrane</keyword>
<keyword evidence="8" id="KW-1185">Reference proteome</keyword>
<sequence length="130" mass="14345">MNKRILILAAILGLTSVIIGAFGAHGLKQVLNADQLQTFEVGVRYQMYHALFLLFTGLTDKITLKAKSAIFYLILVGVIFFSGSIYGLATNDLTGFDFKKIAFITPIGGSLLIASWIIILLNFFKLKENK</sequence>
<evidence type="ECO:0000256" key="4">
    <source>
        <dbReference type="ARBA" id="ARBA00022989"/>
    </source>
</evidence>
<accession>A0ABT4S0Q9</accession>
<protein>
    <submittedName>
        <fullName evidence="7">DUF423 domain-containing protein</fullName>
    </submittedName>
</protein>
<keyword evidence="3 6" id="KW-0812">Transmembrane</keyword>
<organism evidence="7 8">
    <name type="scientific">Mesoflavibacter profundi</name>
    <dbReference type="NCBI Taxonomy" id="2708110"/>
    <lineage>
        <taxon>Bacteria</taxon>
        <taxon>Pseudomonadati</taxon>
        <taxon>Bacteroidota</taxon>
        <taxon>Flavobacteriia</taxon>
        <taxon>Flavobacteriales</taxon>
        <taxon>Flavobacteriaceae</taxon>
        <taxon>Mesoflavibacter</taxon>
    </lineage>
</organism>
<dbReference type="EMBL" id="JAPFGC010000002">
    <property type="protein sequence ID" value="MDA0177669.1"/>
    <property type="molecule type" value="Genomic_DNA"/>
</dbReference>
<evidence type="ECO:0000256" key="2">
    <source>
        <dbReference type="ARBA" id="ARBA00009694"/>
    </source>
</evidence>
<dbReference type="PANTHER" id="PTHR43461:SF1">
    <property type="entry name" value="TRANSMEMBRANE PROTEIN 256"/>
    <property type="match status" value="1"/>
</dbReference>
<dbReference type="RefSeq" id="WP_270005540.1">
    <property type="nucleotide sequence ID" value="NZ_JAPFGC010000002.1"/>
</dbReference>
<proteinExistence type="inferred from homology"/>
<dbReference type="PANTHER" id="PTHR43461">
    <property type="entry name" value="TRANSMEMBRANE PROTEIN 256"/>
    <property type="match status" value="1"/>
</dbReference>
<evidence type="ECO:0000256" key="3">
    <source>
        <dbReference type="ARBA" id="ARBA00022692"/>
    </source>
</evidence>
<dbReference type="InterPro" id="IPR006696">
    <property type="entry name" value="DUF423"/>
</dbReference>
<comment type="similarity">
    <text evidence="2">Belongs to the UPF0382 family.</text>
</comment>
<feature type="transmembrane region" description="Helical" evidence="6">
    <location>
        <begin position="42"/>
        <end position="58"/>
    </location>
</feature>
<evidence type="ECO:0000313" key="7">
    <source>
        <dbReference type="EMBL" id="MDA0177669.1"/>
    </source>
</evidence>
<feature type="transmembrane region" description="Helical" evidence="6">
    <location>
        <begin position="101"/>
        <end position="124"/>
    </location>
</feature>
<dbReference type="Proteomes" id="UP001149142">
    <property type="component" value="Unassembled WGS sequence"/>
</dbReference>
<keyword evidence="4 6" id="KW-1133">Transmembrane helix</keyword>